<proteinExistence type="predicted"/>
<dbReference type="Proteomes" id="UP000293952">
    <property type="component" value="Unassembled WGS sequence"/>
</dbReference>
<reference evidence="1 2" key="1">
    <citation type="submission" date="2019-02" db="EMBL/GenBank/DDBJ databases">
        <title>Genome sequence of the sea-ice species Brumimicrobium glaciale.</title>
        <authorList>
            <person name="Bowman J.P."/>
        </authorList>
    </citation>
    <scope>NUCLEOTIDE SEQUENCE [LARGE SCALE GENOMIC DNA]</scope>
    <source>
        <strain evidence="1 2">IC156</strain>
    </source>
</reference>
<protein>
    <submittedName>
        <fullName evidence="1">DUF3368 domain-containing protein</fullName>
    </submittedName>
</protein>
<evidence type="ECO:0000313" key="2">
    <source>
        <dbReference type="Proteomes" id="UP000293952"/>
    </source>
</evidence>
<dbReference type="OrthoDB" id="764457at2"/>
<keyword evidence="2" id="KW-1185">Reference proteome</keyword>
<dbReference type="AlphaFoldDB" id="A0A4Q4KJ03"/>
<dbReference type="Pfam" id="PF11848">
    <property type="entry name" value="DUF3368"/>
    <property type="match status" value="1"/>
</dbReference>
<organism evidence="1 2">
    <name type="scientific">Brumimicrobium glaciale</name>
    <dbReference type="NCBI Taxonomy" id="200475"/>
    <lineage>
        <taxon>Bacteria</taxon>
        <taxon>Pseudomonadati</taxon>
        <taxon>Bacteroidota</taxon>
        <taxon>Flavobacteriia</taxon>
        <taxon>Flavobacteriales</taxon>
        <taxon>Crocinitomicaceae</taxon>
        <taxon>Brumimicrobium</taxon>
    </lineage>
</organism>
<dbReference type="PANTHER" id="PTHR39550:SF1">
    <property type="entry name" value="SLL0658 PROTEIN"/>
    <property type="match status" value="1"/>
</dbReference>
<dbReference type="RefSeq" id="WP_130094235.1">
    <property type="nucleotide sequence ID" value="NZ_SETE01000005.1"/>
</dbReference>
<dbReference type="InterPro" id="IPR021799">
    <property type="entry name" value="PIN-like_prokaryotic"/>
</dbReference>
<dbReference type="EMBL" id="SETE01000005">
    <property type="protein sequence ID" value="RYM32898.1"/>
    <property type="molecule type" value="Genomic_DNA"/>
</dbReference>
<name>A0A4Q4KJ03_9FLAO</name>
<accession>A0A4Q4KJ03</accession>
<dbReference type="PANTHER" id="PTHR39550">
    <property type="entry name" value="SLL0658 PROTEIN"/>
    <property type="match status" value="1"/>
</dbReference>
<comment type="caution">
    <text evidence="1">The sequence shown here is derived from an EMBL/GenBank/DDBJ whole genome shotgun (WGS) entry which is preliminary data.</text>
</comment>
<sequence>MKNGLVIADAGPIFSLAIIDKLELLNHIFDEVKIPKAVWEEITLDTSTEFYKRIELFFKSRIVNIKGFNELTFVMDYGESESVILYRELNADFLLIDDKKARKIAENFGVTCGVTLGILSTAKDKGLIKELKPVFKAFLKHDRYYSIKLLNVLLERHNEQKI</sequence>
<gene>
    <name evidence="1" type="ORF">ERX46_12645</name>
</gene>
<evidence type="ECO:0000313" key="1">
    <source>
        <dbReference type="EMBL" id="RYM32898.1"/>
    </source>
</evidence>